<sequence>MIVESVGSLDCRLFAEVLVRITRNDILNGTIKLEKHTETEEAEAPKDKKE</sequence>
<evidence type="ECO:0000313" key="1">
    <source>
        <dbReference type="EMBL" id="SCB67378.1"/>
    </source>
</evidence>
<dbReference type="AlphaFoldDB" id="A0A1G4EHS7"/>
<dbReference type="EMBL" id="FMAK01000026">
    <property type="protein sequence ID" value="SCB67378.1"/>
    <property type="molecule type" value="Genomic_DNA"/>
</dbReference>
<protein>
    <submittedName>
        <fullName evidence="1">Uncharacterized protein</fullName>
    </submittedName>
</protein>
<dbReference type="RefSeq" id="WP_165762432.1">
    <property type="nucleotide sequence ID" value="NZ_FMAK01000026.1"/>
</dbReference>
<name>A0A1G4EHS7_BACMY</name>
<dbReference type="Proteomes" id="UP000195696">
    <property type="component" value="Unassembled WGS sequence"/>
</dbReference>
<evidence type="ECO:0000313" key="2">
    <source>
        <dbReference type="Proteomes" id="UP000195696"/>
    </source>
</evidence>
<gene>
    <name evidence="1" type="ORF">BWGO95_01501</name>
</gene>
<proteinExistence type="predicted"/>
<accession>A0A1G4EHS7</accession>
<reference evidence="1 2" key="1">
    <citation type="submission" date="2016-08" db="EMBL/GenBank/DDBJ databases">
        <authorList>
            <person name="Seilhamer J.J."/>
        </authorList>
    </citation>
    <scope>NUCLEOTIDE SEQUENCE [LARGE SCALE GENOMIC DNA]</scope>
    <source>
        <strain evidence="1 2">SDA_GO95</strain>
    </source>
</reference>
<organism evidence="1 2">
    <name type="scientific">Bacillus mycoides</name>
    <dbReference type="NCBI Taxonomy" id="1405"/>
    <lineage>
        <taxon>Bacteria</taxon>
        <taxon>Bacillati</taxon>
        <taxon>Bacillota</taxon>
        <taxon>Bacilli</taxon>
        <taxon>Bacillales</taxon>
        <taxon>Bacillaceae</taxon>
        <taxon>Bacillus</taxon>
        <taxon>Bacillus cereus group</taxon>
    </lineage>
</organism>